<evidence type="ECO:0000256" key="2">
    <source>
        <dbReference type="ARBA" id="ARBA00023242"/>
    </source>
</evidence>
<dbReference type="PANTHER" id="PTHR33172">
    <property type="entry name" value="OS08G0516900 PROTEIN"/>
    <property type="match status" value="1"/>
</dbReference>
<reference evidence="4" key="1">
    <citation type="journal article" date="2022" name="Plant J.">
        <title>Strategies of tolerance reflected in two North American maple genomes.</title>
        <authorList>
            <person name="McEvoy S.L."/>
            <person name="Sezen U.U."/>
            <person name="Trouern-Trend A."/>
            <person name="McMahon S.M."/>
            <person name="Schaberg P.G."/>
            <person name="Yang J."/>
            <person name="Wegrzyn J.L."/>
            <person name="Swenson N.G."/>
        </authorList>
    </citation>
    <scope>NUCLEOTIDE SEQUENCE</scope>
    <source>
        <strain evidence="4">91603</strain>
    </source>
</reference>
<feature type="region of interest" description="Disordered" evidence="3">
    <location>
        <begin position="171"/>
        <end position="214"/>
    </location>
</feature>
<feature type="compositionally biased region" description="Basic and acidic residues" evidence="3">
    <location>
        <begin position="174"/>
        <end position="197"/>
    </location>
</feature>
<evidence type="ECO:0000256" key="1">
    <source>
        <dbReference type="ARBA" id="ARBA00004123"/>
    </source>
</evidence>
<evidence type="ECO:0000313" key="5">
    <source>
        <dbReference type="Proteomes" id="UP001064489"/>
    </source>
</evidence>
<name>A0AAD5JHX9_ACENE</name>
<dbReference type="InterPro" id="IPR051992">
    <property type="entry name" value="OxStress_Response_Reg"/>
</dbReference>
<feature type="compositionally biased region" description="Acidic residues" evidence="3">
    <location>
        <begin position="198"/>
        <end position="207"/>
    </location>
</feature>
<dbReference type="GO" id="GO:0006950">
    <property type="term" value="P:response to stress"/>
    <property type="evidence" value="ECO:0007669"/>
    <property type="project" value="UniProtKB-ARBA"/>
</dbReference>
<feature type="region of interest" description="Disordered" evidence="3">
    <location>
        <begin position="56"/>
        <end position="87"/>
    </location>
</feature>
<dbReference type="GO" id="GO:0005634">
    <property type="term" value="C:nucleus"/>
    <property type="evidence" value="ECO:0007669"/>
    <property type="project" value="UniProtKB-SubCell"/>
</dbReference>
<dbReference type="PANTHER" id="PTHR33172:SF91">
    <property type="entry name" value="PROTEIN OXIDATIVE STRESS 3 LIKE 5"/>
    <property type="match status" value="1"/>
</dbReference>
<dbReference type="AlphaFoldDB" id="A0AAD5JHX9"/>
<gene>
    <name evidence="4" type="ORF">LWI28_007027</name>
</gene>
<organism evidence="4 5">
    <name type="scientific">Acer negundo</name>
    <name type="common">Box elder</name>
    <dbReference type="NCBI Taxonomy" id="4023"/>
    <lineage>
        <taxon>Eukaryota</taxon>
        <taxon>Viridiplantae</taxon>
        <taxon>Streptophyta</taxon>
        <taxon>Embryophyta</taxon>
        <taxon>Tracheophyta</taxon>
        <taxon>Spermatophyta</taxon>
        <taxon>Magnoliopsida</taxon>
        <taxon>eudicotyledons</taxon>
        <taxon>Gunneridae</taxon>
        <taxon>Pentapetalae</taxon>
        <taxon>rosids</taxon>
        <taxon>malvids</taxon>
        <taxon>Sapindales</taxon>
        <taxon>Sapindaceae</taxon>
        <taxon>Hippocastanoideae</taxon>
        <taxon>Acereae</taxon>
        <taxon>Acer</taxon>
    </lineage>
</organism>
<keyword evidence="5" id="KW-1185">Reference proteome</keyword>
<keyword evidence="2" id="KW-0539">Nucleus</keyword>
<sequence length="244" mass="27043">MEVLVGPATYKTAAETAYVRDRTTAAGGVGVVVPSSAAEQDDSKMVVSGTCLFLKEEEEETGSDSSSSSSSIGSDDDDEINDTNGDFSSSILSLDSLEDSLPIKRGLSSHFSGKSKSFTNLSEVSTVKDLVKLENPFNKRRRVLIANKLWSKKSSSSSSFYSWQNPKSMPLLTVHEDRDHNDDGDHDHDQHDNPVAHEEEEEEEEEEKNQTKVFGNRLKKKIGFKSQSCFSLADLHEESEEYHQ</sequence>
<feature type="compositionally biased region" description="Low complexity" evidence="3">
    <location>
        <begin position="63"/>
        <end position="73"/>
    </location>
</feature>
<proteinExistence type="predicted"/>
<comment type="subcellular location">
    <subcellularLocation>
        <location evidence="1">Nucleus</location>
    </subcellularLocation>
</comment>
<evidence type="ECO:0000313" key="4">
    <source>
        <dbReference type="EMBL" id="KAI9191329.1"/>
    </source>
</evidence>
<dbReference type="EMBL" id="JAJSOW010000004">
    <property type="protein sequence ID" value="KAI9191329.1"/>
    <property type="molecule type" value="Genomic_DNA"/>
</dbReference>
<accession>A0AAD5JHX9</accession>
<comment type="caution">
    <text evidence="4">The sequence shown here is derived from an EMBL/GenBank/DDBJ whole genome shotgun (WGS) entry which is preliminary data.</text>
</comment>
<reference evidence="4" key="2">
    <citation type="submission" date="2023-02" db="EMBL/GenBank/DDBJ databases">
        <authorList>
            <person name="Swenson N.G."/>
            <person name="Wegrzyn J.L."/>
            <person name="Mcevoy S.L."/>
        </authorList>
    </citation>
    <scope>NUCLEOTIDE SEQUENCE</scope>
    <source>
        <strain evidence="4">91603</strain>
        <tissue evidence="4">Leaf</tissue>
    </source>
</reference>
<dbReference type="Proteomes" id="UP001064489">
    <property type="component" value="Chromosome 6"/>
</dbReference>
<protein>
    <submittedName>
        <fullName evidence="4">Uncharacterized protein</fullName>
    </submittedName>
</protein>
<evidence type="ECO:0000256" key="3">
    <source>
        <dbReference type="SAM" id="MobiDB-lite"/>
    </source>
</evidence>